<organism evidence="3 4">
    <name type="scientific">Candidatus Nitrosotalea okcheonensis</name>
    <dbReference type="NCBI Taxonomy" id="1903276"/>
    <lineage>
        <taxon>Archaea</taxon>
        <taxon>Nitrososphaerota</taxon>
        <taxon>Nitrososphaeria</taxon>
        <taxon>Nitrosotaleales</taxon>
        <taxon>Nitrosotaleaceae</taxon>
        <taxon>Nitrosotalea</taxon>
    </lineage>
</organism>
<comment type="similarity">
    <text evidence="1">Belongs to the universal stress protein A family.</text>
</comment>
<protein>
    <submittedName>
        <fullName evidence="3">UspA domain protein</fullName>
    </submittedName>
</protein>
<dbReference type="AlphaFoldDB" id="A0A2H1FDU3"/>
<dbReference type="Gene3D" id="3.40.50.620">
    <property type="entry name" value="HUPs"/>
    <property type="match status" value="1"/>
</dbReference>
<dbReference type="InterPro" id="IPR006015">
    <property type="entry name" value="Universal_stress_UspA"/>
</dbReference>
<dbReference type="RefSeq" id="WP_157926899.1">
    <property type="nucleotide sequence ID" value="NZ_LT841358.1"/>
</dbReference>
<proteinExistence type="inferred from homology"/>
<name>A0A2H1FDU3_9ARCH</name>
<feature type="domain" description="UspA" evidence="2">
    <location>
        <begin position="1"/>
        <end position="142"/>
    </location>
</feature>
<sequence>MFKHIFVPYDGSNYSKHAFQVALEIATKFGSKITLVTCLFRPPEDESFYISEHIKNMDSLKNNAIIDLARLQEIAKVNKISADVHVMSCNSAVEALTTFANSNKVDLIVMGTRGNTGFKPLLLGSVSIGVSQHATCPILLVK</sequence>
<keyword evidence="4" id="KW-1185">Reference proteome</keyword>
<evidence type="ECO:0000313" key="4">
    <source>
        <dbReference type="Proteomes" id="UP000230607"/>
    </source>
</evidence>
<dbReference type="SUPFAM" id="SSF52402">
    <property type="entry name" value="Adenine nucleotide alpha hydrolases-like"/>
    <property type="match status" value="1"/>
</dbReference>
<dbReference type="PANTHER" id="PTHR46268">
    <property type="entry name" value="STRESS RESPONSE PROTEIN NHAX"/>
    <property type="match status" value="1"/>
</dbReference>
<dbReference type="PRINTS" id="PR01438">
    <property type="entry name" value="UNVRSLSTRESS"/>
</dbReference>
<evidence type="ECO:0000313" key="3">
    <source>
        <dbReference type="EMBL" id="SMH70829.1"/>
    </source>
</evidence>
<gene>
    <name evidence="3" type="ORF">NCS_10636</name>
</gene>
<evidence type="ECO:0000259" key="2">
    <source>
        <dbReference type="Pfam" id="PF00582"/>
    </source>
</evidence>
<dbReference type="PANTHER" id="PTHR46268:SF6">
    <property type="entry name" value="UNIVERSAL STRESS PROTEIN UP12"/>
    <property type="match status" value="1"/>
</dbReference>
<dbReference type="Proteomes" id="UP000230607">
    <property type="component" value="Chromosome 1"/>
</dbReference>
<dbReference type="InterPro" id="IPR014729">
    <property type="entry name" value="Rossmann-like_a/b/a_fold"/>
</dbReference>
<dbReference type="OrthoDB" id="105697at2157"/>
<evidence type="ECO:0000256" key="1">
    <source>
        <dbReference type="ARBA" id="ARBA00008791"/>
    </source>
</evidence>
<dbReference type="InterPro" id="IPR006016">
    <property type="entry name" value="UspA"/>
</dbReference>
<reference evidence="4" key="1">
    <citation type="submission" date="2017-03" db="EMBL/GenBank/DDBJ databases">
        <authorList>
            <person name="Herbold C."/>
        </authorList>
    </citation>
    <scope>NUCLEOTIDE SEQUENCE [LARGE SCALE GENOMIC DNA]</scope>
</reference>
<dbReference type="CDD" id="cd00293">
    <property type="entry name" value="USP-like"/>
    <property type="match status" value="1"/>
</dbReference>
<dbReference type="EMBL" id="LT841358">
    <property type="protein sequence ID" value="SMH70829.1"/>
    <property type="molecule type" value="Genomic_DNA"/>
</dbReference>
<accession>A0A2H1FDU3</accession>
<dbReference type="Pfam" id="PF00582">
    <property type="entry name" value="Usp"/>
    <property type="match status" value="1"/>
</dbReference>